<proteinExistence type="inferred from homology"/>
<evidence type="ECO:0000313" key="18">
    <source>
        <dbReference type="EMBL" id="QAB13908.1"/>
    </source>
</evidence>
<evidence type="ECO:0000256" key="12">
    <source>
        <dbReference type="ARBA" id="ARBA00034617"/>
    </source>
</evidence>
<evidence type="ECO:0000256" key="1">
    <source>
        <dbReference type="ARBA" id="ARBA00004147"/>
    </source>
</evidence>
<evidence type="ECO:0000256" key="13">
    <source>
        <dbReference type="ARBA" id="ARBA00048988"/>
    </source>
</evidence>
<evidence type="ECO:0000256" key="14">
    <source>
        <dbReference type="ARBA" id="ARBA00093297"/>
    </source>
</evidence>
<evidence type="ECO:0000256" key="15">
    <source>
        <dbReference type="HAMAP-Rule" id="MF_04000"/>
    </source>
</evidence>
<keyword evidence="5 15" id="KW-0235">DNA replication</keyword>
<evidence type="ECO:0000256" key="11">
    <source>
        <dbReference type="ARBA" id="ARBA00023235"/>
    </source>
</evidence>
<comment type="similarity">
    <text evidence="15 16">Belongs to the papillomaviridae E1 protein family.</text>
</comment>
<dbReference type="InterPro" id="IPR027417">
    <property type="entry name" value="P-loop_NTPase"/>
</dbReference>
<dbReference type="InterPro" id="IPR016393">
    <property type="entry name" value="Rep_E1_papillomaV"/>
</dbReference>
<dbReference type="PIRSF" id="PIRSF003383">
    <property type="entry name" value="Rep_E1_papillomaV"/>
    <property type="match status" value="1"/>
</dbReference>
<evidence type="ECO:0000256" key="4">
    <source>
        <dbReference type="ARBA" id="ARBA00022562"/>
    </source>
</evidence>
<dbReference type="EMBL" id="MH777156">
    <property type="protein sequence ID" value="QAB13908.1"/>
    <property type="molecule type" value="Genomic_DNA"/>
</dbReference>
<dbReference type="InterPro" id="IPR014015">
    <property type="entry name" value="Helicase_SF3_DNA-vir"/>
</dbReference>
<comment type="catalytic activity">
    <reaction evidence="12 15">
        <text>Couples ATP hydrolysis with the unwinding of duplex DNA by translocating in the 3'-5' direction.</text>
        <dbReference type="EC" id="5.6.2.4"/>
    </reaction>
</comment>
<dbReference type="SUPFAM" id="SSF52540">
    <property type="entry name" value="P-loop containing nucleoside triphosphate hydrolases"/>
    <property type="match status" value="1"/>
</dbReference>
<evidence type="ECO:0000256" key="5">
    <source>
        <dbReference type="ARBA" id="ARBA00022705"/>
    </source>
</evidence>
<comment type="function">
    <text evidence="14 15">ATP-dependent DNA 3'-5' helicase required for initiation of viral DNA replication. It forms a complex with the viral E2 protein. The E1-E2 complex binds to the replication origin which contains binding sites for both proteins. During the initial step, a dimer of E1 interacts with a dimer of protein E2 leading to a complex that binds the viral origin of replication with high specificity. Then, a second dimer of E1 displaces the E2 dimer in an ATP-dependent manner to form the E1 tetramer. Following this, two E1 monomers are added to each half of the site, which results in the formation of two E1 trimers on the viral ori. Subsequently, two hexamers will be created. The double hexamer acts as a bi-directional helicase machinery and unwinds the viral DNA and then recruits the host DNA polymerase to start replication.</text>
</comment>
<evidence type="ECO:0000256" key="8">
    <source>
        <dbReference type="ARBA" id="ARBA00022806"/>
    </source>
</evidence>
<feature type="binding site" evidence="15">
    <location>
        <begin position="432"/>
        <end position="439"/>
    </location>
    <ligand>
        <name>ATP</name>
        <dbReference type="ChEBI" id="CHEBI:30616"/>
    </ligand>
</feature>
<reference evidence="18" key="1">
    <citation type="journal article" date="2018" name="Nat. Med.">
        <title>Expanded skin virome in DOCK8-deficient patients.</title>
        <authorList>
            <consortium name="NISC Comparative Sequencing Program"/>
            <person name="Tirosh O."/>
            <person name="Conlan S."/>
            <person name="Deming C."/>
            <person name="Lee-Lin S.Q."/>
            <person name="Huang X."/>
            <person name="Su H.C."/>
            <person name="Freeman A.F."/>
            <person name="Segre J.A."/>
            <person name="Kong H.H."/>
        </authorList>
    </citation>
    <scope>NUCLEOTIDE SEQUENCE</scope>
    <source>
        <strain evidence="18">HPV-mSK_008</strain>
    </source>
</reference>
<dbReference type="SUPFAM" id="SSF55464">
    <property type="entry name" value="Origin of replication-binding domain, RBD-like"/>
    <property type="match status" value="1"/>
</dbReference>
<keyword evidence="2 15" id="KW-0244">Early protein</keyword>
<keyword evidence="7 15" id="KW-0378">Hydrolase</keyword>
<dbReference type="GO" id="GO:0043138">
    <property type="term" value="F:3'-5' DNA helicase activity"/>
    <property type="evidence" value="ECO:0007669"/>
    <property type="project" value="UniProtKB-UniRule"/>
</dbReference>
<name>A0A451G3D3_9PAPI</name>
<keyword evidence="9 15" id="KW-0067">ATP-binding</keyword>
<keyword evidence="8 15" id="KW-0347">Helicase</keyword>
<comment type="subunit">
    <text evidence="15">Can form hexamers. Interacts with E2 protein; this interaction increases E1 DNA binding specificity. Interacts with host DNA polymerase subunit POLA2. Interacts with host single stranded DNA-binding protein RPA1. Interacts with host TOP1; this interaction stimulates the enzymatic activity of TOP1.</text>
</comment>
<feature type="short sequence motif" description="Nuclear export signal" evidence="15">
    <location>
        <begin position="97"/>
        <end position="106"/>
    </location>
</feature>
<keyword evidence="6 15" id="KW-0547">Nucleotide-binding</keyword>
<dbReference type="InterPro" id="IPR001177">
    <property type="entry name" value="PPV_DNA_helicase_E1_C"/>
</dbReference>
<dbReference type="InterPro" id="IPR046832">
    <property type="entry name" value="PPV_E1_DBD"/>
</dbReference>
<dbReference type="Gene3D" id="3.40.1310.10">
    <property type="match status" value="1"/>
</dbReference>
<keyword evidence="10 15" id="KW-0238">DNA-binding</keyword>
<evidence type="ECO:0000256" key="9">
    <source>
        <dbReference type="ARBA" id="ARBA00022840"/>
    </source>
</evidence>
<dbReference type="Pfam" id="PF20450">
    <property type="entry name" value="PPV_E1_DBD"/>
    <property type="match status" value="1"/>
</dbReference>
<evidence type="ECO:0000256" key="6">
    <source>
        <dbReference type="ARBA" id="ARBA00022741"/>
    </source>
</evidence>
<dbReference type="Pfam" id="PF00519">
    <property type="entry name" value="PPV_E1_C"/>
    <property type="match status" value="1"/>
</dbReference>
<keyword evidence="4 15" id="KW-1048">Host nucleus</keyword>
<dbReference type="PROSITE" id="PS51206">
    <property type="entry name" value="SF3_HELICASE_1"/>
    <property type="match status" value="1"/>
</dbReference>
<keyword evidence="15" id="KW-1017">Isopeptide bond</keyword>
<feature type="short sequence motif" description="Nuclear localization signal" evidence="15">
    <location>
        <begin position="83"/>
        <end position="85"/>
    </location>
</feature>
<protein>
    <recommendedName>
        <fullName evidence="15 16">Replication protein E1</fullName>
        <ecNumber evidence="15 16">5.6.2.4</ecNumber>
    </recommendedName>
    <alternativeName>
        <fullName evidence="15">ATP-dependent helicase E1</fullName>
    </alternativeName>
    <alternativeName>
        <fullName evidence="15">DNA 3'-5' helicase E1</fullName>
    </alternativeName>
</protein>
<comment type="PTM">
    <text evidence="15">Sumoylated.</text>
</comment>
<comment type="catalytic activity">
    <reaction evidence="13 15 16">
        <text>ATP + H2O = ADP + phosphate + H(+)</text>
        <dbReference type="Rhea" id="RHEA:13065"/>
        <dbReference type="ChEBI" id="CHEBI:15377"/>
        <dbReference type="ChEBI" id="CHEBI:15378"/>
        <dbReference type="ChEBI" id="CHEBI:30616"/>
        <dbReference type="ChEBI" id="CHEBI:43474"/>
        <dbReference type="ChEBI" id="CHEBI:456216"/>
        <dbReference type="EC" id="5.6.2.4"/>
    </reaction>
</comment>
<dbReference type="GO" id="GO:0016887">
    <property type="term" value="F:ATP hydrolysis activity"/>
    <property type="evidence" value="ECO:0007669"/>
    <property type="project" value="RHEA"/>
</dbReference>
<evidence type="ECO:0000256" key="10">
    <source>
        <dbReference type="ARBA" id="ARBA00023125"/>
    </source>
</evidence>
<accession>A0A451G3D3</accession>
<dbReference type="GO" id="GO:0003677">
    <property type="term" value="F:DNA binding"/>
    <property type="evidence" value="ECO:0007669"/>
    <property type="project" value="UniProtKB-UniRule"/>
</dbReference>
<dbReference type="InterPro" id="IPR014000">
    <property type="entry name" value="PPV_DNA_helicase_E1_N"/>
</dbReference>
<evidence type="ECO:0000256" key="3">
    <source>
        <dbReference type="ARBA" id="ARBA00022553"/>
    </source>
</evidence>
<comment type="caution">
    <text evidence="15">Lacks conserved residue(s) required for the propagation of feature annotation.</text>
</comment>
<evidence type="ECO:0000259" key="17">
    <source>
        <dbReference type="PROSITE" id="PS51206"/>
    </source>
</evidence>
<comment type="function">
    <text evidence="16">ATP-dependent DNA helicase required for initiation of viral DNA replication. It forms a complex with the viral E2 protein. The E1-E2 complex binds to the replication origin which contains binding sites for both proteins.</text>
</comment>
<dbReference type="Gene3D" id="1.10.10.510">
    <property type="entry name" value="Zinc finger, large T-antigen D1 domain"/>
    <property type="match status" value="1"/>
</dbReference>
<feature type="modified residue" description="Phosphoserine; by host" evidence="15">
    <location>
        <position position="98"/>
    </location>
</feature>
<feature type="cross-link" description="Glycyl lysine isopeptide (Lys-Gly) (interchain with G-Cter in SUMO)" evidence="15">
    <location>
        <position position="513"/>
    </location>
</feature>
<keyword evidence="11 15" id="KW-0413">Isomerase</keyword>
<sequence length="606" mass="69036">MGDLVKGTEITDSLENLNDWCIISEAECVDRMDTLSDLFERDTDDSNISNLIDDLEPVNQGNSLALFNDQVAEDCDNAVLYLKRKFIASPERSLADLSPRLQAVHISPQRNSKRRLFQDSGIADDETSNSVTQVDSVVQIDSVAKNGASQEEYVILHSSNRKATLLTKFKEKYNVSFNELTRNFKSDKTCTNNWIVVLFAVAEELIEASKIILQQHCEFIQVVPSDFSALYALQFKSTKNRETVIKLFTSMLNISEMQLLCDPPRVRSTPVALYFVKKQMANIGFKYGSYPAWIASQTLVNHQTATAESFKLSDMVQWAYDNDYTEEASIAYFYALHAEQDANAAAFLQSNLQVKYVRDCAQMVKMYKRQELKNMTMSEWIFKCCGSIKEGDGWKVITKYLKYQNVNILSFLIALKLFFQGIPKKTCIVIYGPPDTGKSWFCFKLIKFLQGKVVSFMNRSSHFWLMPLLDGKVGFLDDATHSCWSFLDSNMRNAFDGTCVSVDVKHKALQQMKLPPMFVTTNVDVPKEPSLMYLYSRLTCFEFPNKMPLDDVGNPLFNITNDSWAMFFRKFSRHLELCEDECSDSGDTGEPGRAFCCRARNSIDSN</sequence>
<dbReference type="Gene3D" id="3.40.50.300">
    <property type="entry name" value="P-loop containing nucleotide triphosphate hydrolases"/>
    <property type="match status" value="1"/>
</dbReference>
<feature type="modified residue" description="Phosphoserine; by host" evidence="15">
    <location>
        <position position="93"/>
    </location>
</feature>
<dbReference type="Pfam" id="PF00524">
    <property type="entry name" value="PPV_E1_N"/>
    <property type="match status" value="1"/>
</dbReference>
<dbReference type="GO" id="GO:0006260">
    <property type="term" value="P:DNA replication"/>
    <property type="evidence" value="ECO:0007669"/>
    <property type="project" value="UniProtKB-UniRule"/>
</dbReference>
<dbReference type="GO" id="GO:0005524">
    <property type="term" value="F:ATP binding"/>
    <property type="evidence" value="ECO:0007669"/>
    <property type="project" value="UniProtKB-UniRule"/>
</dbReference>
<gene>
    <name evidence="15" type="primary">E1</name>
</gene>
<comment type="subcellular location">
    <subcellularLocation>
        <location evidence="1 15">Host nucleus</location>
    </subcellularLocation>
</comment>
<evidence type="ECO:0000256" key="16">
    <source>
        <dbReference type="PIRNR" id="PIRNR003383"/>
    </source>
</evidence>
<dbReference type="HAMAP" id="MF_04000">
    <property type="entry name" value="PPV_E1"/>
    <property type="match status" value="1"/>
</dbReference>
<dbReference type="GO" id="GO:0042025">
    <property type="term" value="C:host cell nucleus"/>
    <property type="evidence" value="ECO:0007669"/>
    <property type="project" value="UniProtKB-SubCell"/>
</dbReference>
<dbReference type="EC" id="5.6.2.4" evidence="15 16"/>
<evidence type="ECO:0000256" key="2">
    <source>
        <dbReference type="ARBA" id="ARBA00022518"/>
    </source>
</evidence>
<organism evidence="18">
    <name type="scientific">Human papillomavirus</name>
    <dbReference type="NCBI Taxonomy" id="10566"/>
    <lineage>
        <taxon>Viruses</taxon>
        <taxon>Monodnaviria</taxon>
        <taxon>Shotokuvirae</taxon>
        <taxon>Cossaviricota</taxon>
        <taxon>Papovaviricetes</taxon>
        <taxon>Zurhausenvirales</taxon>
        <taxon>Papillomaviridae</taxon>
    </lineage>
</organism>
<dbReference type="InterPro" id="IPR037102">
    <property type="entry name" value="Znf_lg_T-Ag_D1_dom_sf"/>
</dbReference>
<keyword evidence="3 15" id="KW-0597">Phosphoprotein</keyword>
<feature type="domain" description="SF3 helicase" evidence="17">
    <location>
        <begin position="406"/>
        <end position="556"/>
    </location>
</feature>
<evidence type="ECO:0000256" key="7">
    <source>
        <dbReference type="ARBA" id="ARBA00022801"/>
    </source>
</evidence>
<feature type="modified residue" description="Phosphoserine; by host" evidence="15">
    <location>
        <position position="89"/>
    </location>
</feature>
<comment type="PTM">
    <text evidence="15">Phosphorylated.</text>
</comment>
<dbReference type="InterPro" id="IPR046935">
    <property type="entry name" value="PPV_E1_DBD_sf"/>
</dbReference>
<keyword evidence="15" id="KW-0832">Ubl conjugation</keyword>